<reference evidence="1" key="1">
    <citation type="submission" date="2020-05" db="EMBL/GenBank/DDBJ databases">
        <authorList>
            <person name="Chiriac C."/>
            <person name="Salcher M."/>
            <person name="Ghai R."/>
            <person name="Kavagutti S V."/>
        </authorList>
    </citation>
    <scope>NUCLEOTIDE SEQUENCE</scope>
</reference>
<proteinExistence type="predicted"/>
<gene>
    <name evidence="1" type="ORF">UFOPK3564_03607</name>
</gene>
<sequence>MLSSLIRKTTLPGFILAAMLFLAPSAASGADYDTYYCSGPNGEQYPLNDWVAPGGGLVGHPSNSCGGANGAFSMSRSQETTFINGDAIAWKLTAPQALSIVGAGGSYTVQGSMVHTAAYADGVSVCANWGHADYPPEGRGSGDLRDFVFACPDSNGYVEDLPVRMFGAPQSSATAGISCAAPGGQTCTGGPVTINVTRYIARFRDVTTPVATLPVQGDLIAGGTISGTRNVQAPMKDTGSGVRTVRIYIDGNNVSEAPGRCTPPYSQAVPCPAEATVGAAVDTRRVTDGMHQLRVVGVDAAGNEGILWDAPTLIDNGGARGPGSDPAIRGDLNGTPALDDNRLTAWWPGTARAPSKNKATRKKCKRAAYRRTHAVACNGRPAGQTLRTSFASTRQSIIRGALLTATGSPVRGATVRLIATSAAAGAQPREIGTATTNDTGRFEARVPRRDGSASITAAWFARTRDTNPVGVQSLRIKVSAQTSFRATTKRIRVGKTVRFGGTLTGKAGVPNGSSIVIQATNRGNNWRTAGTASVGANGRWSFRYRVPRALRGTYRFRAVVQPAPGYPYGKRTSRSRALTVTR</sequence>
<organism evidence="1">
    <name type="scientific">freshwater metagenome</name>
    <dbReference type="NCBI Taxonomy" id="449393"/>
    <lineage>
        <taxon>unclassified sequences</taxon>
        <taxon>metagenomes</taxon>
        <taxon>ecological metagenomes</taxon>
    </lineage>
</organism>
<dbReference type="Gene3D" id="2.60.40.10">
    <property type="entry name" value="Immunoglobulins"/>
    <property type="match status" value="1"/>
</dbReference>
<protein>
    <submittedName>
        <fullName evidence="1">Unannotated protein</fullName>
    </submittedName>
</protein>
<dbReference type="InterPro" id="IPR008969">
    <property type="entry name" value="CarboxyPept-like_regulatory"/>
</dbReference>
<dbReference type="SUPFAM" id="SSF49464">
    <property type="entry name" value="Carboxypeptidase regulatory domain-like"/>
    <property type="match status" value="1"/>
</dbReference>
<accession>A0A6J7KC94</accession>
<dbReference type="EMBL" id="CAFBMK010000367">
    <property type="protein sequence ID" value="CAB4953185.1"/>
    <property type="molecule type" value="Genomic_DNA"/>
</dbReference>
<dbReference type="InterPro" id="IPR013783">
    <property type="entry name" value="Ig-like_fold"/>
</dbReference>
<name>A0A6J7KC94_9ZZZZ</name>
<dbReference type="AlphaFoldDB" id="A0A6J7KC94"/>
<evidence type="ECO:0000313" key="1">
    <source>
        <dbReference type="EMBL" id="CAB4953185.1"/>
    </source>
</evidence>